<dbReference type="InterPro" id="IPR040624">
    <property type="entry name" value="HalOD1"/>
</dbReference>
<protein>
    <recommendedName>
        <fullName evidence="1">Halobacterial output domain-containing protein</fullName>
    </recommendedName>
</protein>
<sequence length="126" mass="13694">MTTQTTTWFGSTTEHSGLRSPRQYALVTSETIDLEALNSELITGVVNALVDVIEPAAGQTTLSLYEHVNPDALEDIIKASTSKKSDIEVRFTVENYLVTVRSNNTILIYEPLGAHRGTGENPCPAS</sequence>
<proteinExistence type="predicted"/>
<name>A0AAV3URI5_9EURY</name>
<evidence type="ECO:0000313" key="3">
    <source>
        <dbReference type="Proteomes" id="UP001501729"/>
    </source>
</evidence>
<evidence type="ECO:0000259" key="1">
    <source>
        <dbReference type="Pfam" id="PF18545"/>
    </source>
</evidence>
<dbReference type="AlphaFoldDB" id="A0AAV3URI5"/>
<accession>A0AAV3URI5</accession>
<organism evidence="2 3">
    <name type="scientific">Haladaptatus pallidirubidus</name>
    <dbReference type="NCBI Taxonomy" id="1008152"/>
    <lineage>
        <taxon>Archaea</taxon>
        <taxon>Methanobacteriati</taxon>
        <taxon>Methanobacteriota</taxon>
        <taxon>Stenosarchaea group</taxon>
        <taxon>Halobacteria</taxon>
        <taxon>Halobacteriales</taxon>
        <taxon>Haladaptataceae</taxon>
        <taxon>Haladaptatus</taxon>
    </lineage>
</organism>
<gene>
    <name evidence="2" type="ORF">GCM10025751_55260</name>
</gene>
<keyword evidence="3" id="KW-1185">Reference proteome</keyword>
<dbReference type="Proteomes" id="UP001501729">
    <property type="component" value="Unassembled WGS sequence"/>
</dbReference>
<dbReference type="Pfam" id="PF18545">
    <property type="entry name" value="HalOD1"/>
    <property type="match status" value="1"/>
</dbReference>
<reference evidence="2 3" key="1">
    <citation type="journal article" date="2019" name="Int. J. Syst. Evol. Microbiol.">
        <title>The Global Catalogue of Microorganisms (GCM) 10K type strain sequencing project: providing services to taxonomists for standard genome sequencing and annotation.</title>
        <authorList>
            <consortium name="The Broad Institute Genomics Platform"/>
            <consortium name="The Broad Institute Genome Sequencing Center for Infectious Disease"/>
            <person name="Wu L."/>
            <person name="Ma J."/>
        </authorList>
    </citation>
    <scope>NUCLEOTIDE SEQUENCE [LARGE SCALE GENOMIC DNA]</scope>
    <source>
        <strain evidence="2 3">JCM 17504</strain>
    </source>
</reference>
<feature type="domain" description="Halobacterial output" evidence="1">
    <location>
        <begin position="43"/>
        <end position="109"/>
    </location>
</feature>
<evidence type="ECO:0000313" key="2">
    <source>
        <dbReference type="EMBL" id="GAA5064959.1"/>
    </source>
</evidence>
<dbReference type="EMBL" id="BAABKX010000030">
    <property type="protein sequence ID" value="GAA5064959.1"/>
    <property type="molecule type" value="Genomic_DNA"/>
</dbReference>
<comment type="caution">
    <text evidence="2">The sequence shown here is derived from an EMBL/GenBank/DDBJ whole genome shotgun (WGS) entry which is preliminary data.</text>
</comment>